<gene>
    <name evidence="1" type="primary">sfsA</name>
    <name evidence="4" type="ORF">QX51_04890</name>
</gene>
<feature type="domain" description="Sugar fermentation stimulation protein C-terminal" evidence="2">
    <location>
        <begin position="80"/>
        <end position="218"/>
    </location>
</feature>
<evidence type="ECO:0000313" key="4">
    <source>
        <dbReference type="EMBL" id="KHS58103.1"/>
    </source>
</evidence>
<dbReference type="HAMAP" id="MF_00095">
    <property type="entry name" value="SfsA"/>
    <property type="match status" value="1"/>
</dbReference>
<dbReference type="NCBIfam" id="TIGR00230">
    <property type="entry name" value="sfsA"/>
    <property type="match status" value="1"/>
</dbReference>
<protein>
    <recommendedName>
        <fullName evidence="1">Sugar fermentation stimulation protein homolog</fullName>
    </recommendedName>
</protein>
<dbReference type="STRING" id="1577792.QX51_04890"/>
<dbReference type="InterPro" id="IPR040452">
    <property type="entry name" value="SfsA_C"/>
</dbReference>
<feature type="domain" description="SfsA N-terminal OB" evidence="3">
    <location>
        <begin position="12"/>
        <end position="76"/>
    </location>
</feature>
<dbReference type="EMBL" id="JWHR01000050">
    <property type="protein sequence ID" value="KHS58103.1"/>
    <property type="molecule type" value="Genomic_DNA"/>
</dbReference>
<evidence type="ECO:0000256" key="1">
    <source>
        <dbReference type="HAMAP-Rule" id="MF_00095"/>
    </source>
</evidence>
<dbReference type="OrthoDB" id="9802365at2"/>
<dbReference type="Pfam" id="PF17746">
    <property type="entry name" value="SfsA_N"/>
    <property type="match status" value="1"/>
</dbReference>
<dbReference type="PANTHER" id="PTHR30545">
    <property type="entry name" value="SUGAR FERMENTATION STIMULATION PROTEIN A"/>
    <property type="match status" value="1"/>
</dbReference>
<reference evidence="4 5" key="1">
    <citation type="submission" date="2014-12" db="EMBL/GenBank/DDBJ databases">
        <title>Draft genome sequence of Terrisporobacter sp. 08-306576, isolated from the blood culture of a bacteremia patient.</title>
        <authorList>
            <person name="Lund L.C."/>
            <person name="Sydenham T.V."/>
            <person name="Hogh S.V."/>
            <person name="Skov M.N."/>
            <person name="Kemp M."/>
            <person name="Justesen U.S."/>
        </authorList>
    </citation>
    <scope>NUCLEOTIDE SEQUENCE [LARGE SCALE GENOMIC DNA]</scope>
    <source>
        <strain evidence="4 5">08-306576</strain>
    </source>
</reference>
<sequence length="231" mass="26420">MKYNKMIKAKFIERPNRFVAYCDINGEVEKIHVKNTGKCKELLVPGYEVYLEESNNPARSTKYSLIAVKKGDRLINMDSQVTNKIVYESLEDKSLILPGFDEDITLIKPEKTYGNSRFDVYIEGKTKKAFIEVKGCTLEIDGVVKFPDAKTERGVKHVKELIKAREEGYLAYIILVIQMEDVLYFTPNVDMHKEFGDVLKEADEKGVKVLAYDSKVEIDNIVLNNPVKVIL</sequence>
<keyword evidence="5" id="KW-1185">Reference proteome</keyword>
<organism evidence="4 5">
    <name type="scientific">Terrisporobacter othiniensis</name>
    <dbReference type="NCBI Taxonomy" id="1577792"/>
    <lineage>
        <taxon>Bacteria</taxon>
        <taxon>Bacillati</taxon>
        <taxon>Bacillota</taxon>
        <taxon>Clostridia</taxon>
        <taxon>Peptostreptococcales</taxon>
        <taxon>Peptostreptococcaceae</taxon>
        <taxon>Terrisporobacter</taxon>
    </lineage>
</organism>
<proteinExistence type="inferred from homology"/>
<evidence type="ECO:0000259" key="3">
    <source>
        <dbReference type="Pfam" id="PF17746"/>
    </source>
</evidence>
<dbReference type="InterPro" id="IPR005224">
    <property type="entry name" value="SfsA"/>
</dbReference>
<dbReference type="PANTHER" id="PTHR30545:SF2">
    <property type="entry name" value="SUGAR FERMENTATION STIMULATION PROTEIN A"/>
    <property type="match status" value="1"/>
</dbReference>
<evidence type="ECO:0000259" key="2">
    <source>
        <dbReference type="Pfam" id="PF03749"/>
    </source>
</evidence>
<dbReference type="RefSeq" id="WP_039678776.1">
    <property type="nucleotide sequence ID" value="NZ_JAWGXO010000024.1"/>
</dbReference>
<name>A0A0B3VZ89_9FIRM</name>
<dbReference type="AlphaFoldDB" id="A0A0B3VZ89"/>
<dbReference type="Gene3D" id="3.40.1350.60">
    <property type="match status" value="1"/>
</dbReference>
<accession>A0A0B3VZ89</accession>
<evidence type="ECO:0000313" key="5">
    <source>
        <dbReference type="Proteomes" id="UP000031189"/>
    </source>
</evidence>
<dbReference type="CDD" id="cd22359">
    <property type="entry name" value="SfsA-like_bacterial"/>
    <property type="match status" value="1"/>
</dbReference>
<dbReference type="Pfam" id="PF03749">
    <property type="entry name" value="SfsA"/>
    <property type="match status" value="1"/>
</dbReference>
<comment type="caution">
    <text evidence="4">The sequence shown here is derived from an EMBL/GenBank/DDBJ whole genome shotgun (WGS) entry which is preliminary data.</text>
</comment>
<dbReference type="Gene3D" id="2.40.50.580">
    <property type="match status" value="1"/>
</dbReference>
<dbReference type="GO" id="GO:0003677">
    <property type="term" value="F:DNA binding"/>
    <property type="evidence" value="ECO:0007669"/>
    <property type="project" value="InterPro"/>
</dbReference>
<dbReference type="InterPro" id="IPR041465">
    <property type="entry name" value="SfsA_N"/>
</dbReference>
<dbReference type="Proteomes" id="UP000031189">
    <property type="component" value="Unassembled WGS sequence"/>
</dbReference>
<comment type="similarity">
    <text evidence="1">Belongs to the SfsA family.</text>
</comment>